<dbReference type="Gene3D" id="3.40.50.300">
    <property type="entry name" value="P-loop containing nucleotide triphosphate hydrolases"/>
    <property type="match status" value="1"/>
</dbReference>
<keyword evidence="3" id="KW-1185">Reference proteome</keyword>
<accession>A0A8H3IQZ4</accession>
<proteinExistence type="predicted"/>
<protein>
    <recommendedName>
        <fullName evidence="4">Sulfotransferase</fullName>
    </recommendedName>
</protein>
<dbReference type="EMBL" id="CAJPDT010000031">
    <property type="protein sequence ID" value="CAF9922749.1"/>
    <property type="molecule type" value="Genomic_DNA"/>
</dbReference>
<name>A0A8H3IQZ4_9LECA</name>
<keyword evidence="1" id="KW-0472">Membrane</keyword>
<dbReference type="InterPro" id="IPR040632">
    <property type="entry name" value="Sulfotransfer_4"/>
</dbReference>
<dbReference type="AlphaFoldDB" id="A0A8H3IQZ4"/>
<evidence type="ECO:0000313" key="3">
    <source>
        <dbReference type="Proteomes" id="UP000664534"/>
    </source>
</evidence>
<reference evidence="2" key="1">
    <citation type="submission" date="2021-03" db="EMBL/GenBank/DDBJ databases">
        <authorList>
            <person name="Tagirdzhanova G."/>
        </authorList>
    </citation>
    <scope>NUCLEOTIDE SEQUENCE</scope>
</reference>
<evidence type="ECO:0000256" key="1">
    <source>
        <dbReference type="SAM" id="Phobius"/>
    </source>
</evidence>
<dbReference type="OrthoDB" id="408152at2759"/>
<sequence length="295" mass="33521">MANNPSLGKKRAMTDEERFPELFVNTNIDRRMCQRVVPLKVIVVGMPRTGTQSIRIALKQLGFSDAYHMDCLFENPSDIDLWRQAFLAKFKNHGEPFGKQQWDQLLGHCQAVCDLPTSAFIPELIAAYPHAKLILTPREENSWYASCQRTIQSTAMARSMHILSALDTQFLSRFTPLLGLMFGSIFPCPPDLWPTPEGKRIWIEHYRRAHDEARSLVPPDRRLEYSVEQGWGPLCEFLGVEAPVGRAFPMVNDSGSFAVKMGVVKRQALGRVLRRWSPVLGVLAAAAVGWWWARR</sequence>
<organism evidence="2 3">
    <name type="scientific">Imshaugia aleurites</name>
    <dbReference type="NCBI Taxonomy" id="172621"/>
    <lineage>
        <taxon>Eukaryota</taxon>
        <taxon>Fungi</taxon>
        <taxon>Dikarya</taxon>
        <taxon>Ascomycota</taxon>
        <taxon>Pezizomycotina</taxon>
        <taxon>Lecanoromycetes</taxon>
        <taxon>OSLEUM clade</taxon>
        <taxon>Lecanoromycetidae</taxon>
        <taxon>Lecanorales</taxon>
        <taxon>Lecanorineae</taxon>
        <taxon>Parmeliaceae</taxon>
        <taxon>Imshaugia</taxon>
    </lineage>
</organism>
<evidence type="ECO:0000313" key="2">
    <source>
        <dbReference type="EMBL" id="CAF9922749.1"/>
    </source>
</evidence>
<feature type="transmembrane region" description="Helical" evidence="1">
    <location>
        <begin position="276"/>
        <end position="293"/>
    </location>
</feature>
<keyword evidence="1" id="KW-0812">Transmembrane</keyword>
<dbReference type="InterPro" id="IPR027417">
    <property type="entry name" value="P-loop_NTPase"/>
</dbReference>
<evidence type="ECO:0008006" key="4">
    <source>
        <dbReference type="Google" id="ProtNLM"/>
    </source>
</evidence>
<gene>
    <name evidence="2" type="ORF">IMSHALPRED_005753</name>
</gene>
<dbReference type="PANTHER" id="PTHR36978">
    <property type="entry name" value="P-LOOP CONTAINING NUCLEOTIDE TRIPHOSPHATE HYDROLASE"/>
    <property type="match status" value="1"/>
</dbReference>
<keyword evidence="1" id="KW-1133">Transmembrane helix</keyword>
<dbReference type="SUPFAM" id="SSF52540">
    <property type="entry name" value="P-loop containing nucleoside triphosphate hydrolases"/>
    <property type="match status" value="1"/>
</dbReference>
<dbReference type="PANTHER" id="PTHR36978:SF4">
    <property type="entry name" value="P-LOOP CONTAINING NUCLEOSIDE TRIPHOSPHATE HYDROLASE PROTEIN"/>
    <property type="match status" value="1"/>
</dbReference>
<comment type="caution">
    <text evidence="2">The sequence shown here is derived from an EMBL/GenBank/DDBJ whole genome shotgun (WGS) entry which is preliminary data.</text>
</comment>
<dbReference type="Proteomes" id="UP000664534">
    <property type="component" value="Unassembled WGS sequence"/>
</dbReference>
<dbReference type="Pfam" id="PF17784">
    <property type="entry name" value="Sulfotransfer_4"/>
    <property type="match status" value="1"/>
</dbReference>